<dbReference type="InterPro" id="IPR001790">
    <property type="entry name" value="Ribosomal_uL10"/>
</dbReference>
<dbReference type="InterPro" id="IPR022973">
    <property type="entry name" value="Ribosomal_uL10_bac"/>
</dbReference>
<dbReference type="EMBL" id="MSLT01000001">
    <property type="protein sequence ID" value="OUD16278.1"/>
    <property type="molecule type" value="Genomic_DNA"/>
</dbReference>
<dbReference type="Proteomes" id="UP000194798">
    <property type="component" value="Unassembled WGS sequence"/>
</dbReference>
<comment type="caution">
    <text evidence="7">The sequence shown here is derived from an EMBL/GenBank/DDBJ whole genome shotgun (WGS) entry which is preliminary data.</text>
</comment>
<dbReference type="GO" id="GO:0070180">
    <property type="term" value="F:large ribosomal subunit rRNA binding"/>
    <property type="evidence" value="ECO:0007669"/>
    <property type="project" value="UniProtKB-UniRule"/>
</dbReference>
<dbReference type="HAMAP" id="MF_00362">
    <property type="entry name" value="Ribosomal_uL10"/>
    <property type="match status" value="1"/>
</dbReference>
<dbReference type="Gene3D" id="6.10.250.2350">
    <property type="match status" value="2"/>
</dbReference>
<keyword evidence="8" id="KW-1185">Reference proteome</keyword>
<dbReference type="InterPro" id="IPR043141">
    <property type="entry name" value="Ribosomal_uL10-like_sf"/>
</dbReference>
<organism evidence="7 8">
    <name type="scientific">Thioflexithrix psekupsensis</name>
    <dbReference type="NCBI Taxonomy" id="1570016"/>
    <lineage>
        <taxon>Bacteria</taxon>
        <taxon>Pseudomonadati</taxon>
        <taxon>Pseudomonadota</taxon>
        <taxon>Gammaproteobacteria</taxon>
        <taxon>Thiotrichales</taxon>
        <taxon>Thioflexithrix</taxon>
    </lineage>
</organism>
<keyword evidence="4 6" id="KW-0687">Ribonucleoprotein</keyword>
<evidence type="ECO:0000256" key="5">
    <source>
        <dbReference type="ARBA" id="ARBA00035202"/>
    </source>
</evidence>
<comment type="subunit">
    <text evidence="6">Part of the ribosomal stalk of the 50S ribosomal subunit. The N-terminus interacts with L11 and the large rRNA to form the base of the stalk. The C-terminus forms an elongated spine to which L12 dimers bind in a sequential fashion forming a multimeric L10(L12)X complex.</text>
</comment>
<accession>A0A251XCF4</accession>
<evidence type="ECO:0000256" key="3">
    <source>
        <dbReference type="ARBA" id="ARBA00022980"/>
    </source>
</evidence>
<dbReference type="GO" id="GO:0015934">
    <property type="term" value="C:large ribosomal subunit"/>
    <property type="evidence" value="ECO:0007669"/>
    <property type="project" value="InterPro"/>
</dbReference>
<evidence type="ECO:0000256" key="2">
    <source>
        <dbReference type="ARBA" id="ARBA00008889"/>
    </source>
</evidence>
<evidence type="ECO:0000256" key="6">
    <source>
        <dbReference type="HAMAP-Rule" id="MF_00362"/>
    </source>
</evidence>
<protein>
    <recommendedName>
        <fullName evidence="5 6">Large ribosomal subunit protein uL10</fullName>
    </recommendedName>
</protein>
<dbReference type="Pfam" id="PF00466">
    <property type="entry name" value="Ribosomal_L10"/>
    <property type="match status" value="1"/>
</dbReference>
<evidence type="ECO:0000313" key="7">
    <source>
        <dbReference type="EMBL" id="OUD16278.1"/>
    </source>
</evidence>
<evidence type="ECO:0000313" key="8">
    <source>
        <dbReference type="Proteomes" id="UP000194798"/>
    </source>
</evidence>
<evidence type="ECO:0000256" key="1">
    <source>
        <dbReference type="ARBA" id="ARBA00002633"/>
    </source>
</evidence>
<gene>
    <name evidence="6" type="primary">rplJ</name>
    <name evidence="7" type="ORF">TPSD3_00725</name>
</gene>
<comment type="function">
    <text evidence="1 6">Forms part of the ribosomal stalk, playing a central role in the interaction of the ribosome with GTP-bound translation factors.</text>
</comment>
<dbReference type="GO" id="GO:0003735">
    <property type="term" value="F:structural constituent of ribosome"/>
    <property type="evidence" value="ECO:0007669"/>
    <property type="project" value="InterPro"/>
</dbReference>
<dbReference type="NCBIfam" id="NF000955">
    <property type="entry name" value="PRK00099.1-1"/>
    <property type="match status" value="1"/>
</dbReference>
<evidence type="ECO:0000256" key="4">
    <source>
        <dbReference type="ARBA" id="ARBA00023274"/>
    </source>
</evidence>
<keyword evidence="6" id="KW-0699">rRNA-binding</keyword>
<proteinExistence type="inferred from homology"/>
<dbReference type="SUPFAM" id="SSF160369">
    <property type="entry name" value="Ribosomal protein L10-like"/>
    <property type="match status" value="1"/>
</dbReference>
<reference evidence="7 8" key="1">
    <citation type="submission" date="2016-12" db="EMBL/GenBank/DDBJ databases">
        <title>Thioflexothrix psekupsii D3 genome sequencing and assembly.</title>
        <authorList>
            <person name="Fomenkov A."/>
            <person name="Vincze T."/>
            <person name="Grabovich M."/>
            <person name="Anton B.P."/>
            <person name="Dubinina G."/>
            <person name="Orlova M."/>
            <person name="Belousova E."/>
            <person name="Roberts R.J."/>
        </authorList>
    </citation>
    <scope>NUCLEOTIDE SEQUENCE [LARGE SCALE GENOMIC DNA]</scope>
    <source>
        <strain evidence="7">D3</strain>
    </source>
</reference>
<dbReference type="CDD" id="cd05797">
    <property type="entry name" value="Ribosomal_L10"/>
    <property type="match status" value="1"/>
</dbReference>
<keyword evidence="3 6" id="KW-0689">Ribosomal protein</keyword>
<dbReference type="GO" id="GO:0006412">
    <property type="term" value="P:translation"/>
    <property type="evidence" value="ECO:0007669"/>
    <property type="project" value="UniProtKB-UniRule"/>
</dbReference>
<dbReference type="AlphaFoldDB" id="A0A251XCF4"/>
<dbReference type="PROSITE" id="PS01109">
    <property type="entry name" value="RIBOSOMAL_L10"/>
    <property type="match status" value="1"/>
</dbReference>
<name>A0A251XCF4_9GAMM</name>
<dbReference type="Gene3D" id="3.30.70.1730">
    <property type="match status" value="1"/>
</dbReference>
<sequence length="177" mass="19210">MPLRLADKQAIVAEVAEVAATAFSAVAAEYRGMTVTEMTALRIQARNNGVYLRVVRNTLARRAIEDTEFKCLQSVLTGPVVLAFSQQDPGAAARVVKEFLKTNKKLTVKGVAIGGRLYGAEELERISKMPTRDEAISLLMSVIKAPITKFVRTLAEPHAKLVRTVAAIRDSKQSASA</sequence>
<dbReference type="RefSeq" id="WP_086486682.1">
    <property type="nucleotide sequence ID" value="NZ_MSLT01000001.1"/>
</dbReference>
<dbReference type="InterPro" id="IPR047865">
    <property type="entry name" value="Ribosomal_uL10_bac_type"/>
</dbReference>
<dbReference type="PANTHER" id="PTHR11560">
    <property type="entry name" value="39S RIBOSOMAL PROTEIN L10, MITOCHONDRIAL"/>
    <property type="match status" value="1"/>
</dbReference>
<dbReference type="InterPro" id="IPR002363">
    <property type="entry name" value="Ribosomal_uL10_CS_bac"/>
</dbReference>
<dbReference type="OrthoDB" id="9808307at2"/>
<comment type="similarity">
    <text evidence="2 6">Belongs to the universal ribosomal protein uL10 family.</text>
</comment>
<keyword evidence="6" id="KW-0694">RNA-binding</keyword>